<reference evidence="1 2" key="1">
    <citation type="submission" date="2017-06" db="EMBL/GenBank/DDBJ databases">
        <authorList>
            <person name="Kim H.J."/>
            <person name="Triplett B.A."/>
        </authorList>
    </citation>
    <scope>NUCLEOTIDE SEQUENCE [LARGE SCALE GENOMIC DNA]</scope>
    <source>
        <strain evidence="1 2">DSM 25597</strain>
    </source>
</reference>
<keyword evidence="2" id="KW-1185">Reference proteome</keyword>
<dbReference type="Proteomes" id="UP000198379">
    <property type="component" value="Unassembled WGS sequence"/>
</dbReference>
<gene>
    <name evidence="1" type="ORF">SAMN06265376_11432</name>
</gene>
<dbReference type="AlphaFoldDB" id="A0A239E8N8"/>
<accession>A0A239E8N8</accession>
<dbReference type="EMBL" id="FZNY01000014">
    <property type="protein sequence ID" value="SNS40292.1"/>
    <property type="molecule type" value="Genomic_DNA"/>
</dbReference>
<proteinExistence type="predicted"/>
<evidence type="ECO:0000313" key="1">
    <source>
        <dbReference type="EMBL" id="SNS40292.1"/>
    </source>
</evidence>
<evidence type="ECO:0000313" key="2">
    <source>
        <dbReference type="Proteomes" id="UP000198379"/>
    </source>
</evidence>
<sequence length="247" mass="28727">MNQNTPITQEELDAFVENHNNDPTSKCKIGPIKTITISRNPNHDTTTTAKQKQLLNRLLQEAIHPNQVFFDAFEDDYRKAENTISKVFSNQVPAFKIALWADLGDRELRTLLKDLGGYIVALKKKVPYKVLNVIIKHLEYNKQFLRLVEDCFYFYQYQDHYTTAGKDVIEQFNTLYKSYLEGVLTDTEKDTFFKLCSKIRKETATNHLKRYAELLLGVSYDELNQIMSDCYMGCLVIETDPLLDIFL</sequence>
<organism evidence="1 2">
    <name type="scientific">Dokdonia pacifica</name>
    <dbReference type="NCBI Taxonomy" id="1627892"/>
    <lineage>
        <taxon>Bacteria</taxon>
        <taxon>Pseudomonadati</taxon>
        <taxon>Bacteroidota</taxon>
        <taxon>Flavobacteriia</taxon>
        <taxon>Flavobacteriales</taxon>
        <taxon>Flavobacteriaceae</taxon>
        <taxon>Dokdonia</taxon>
    </lineage>
</organism>
<protein>
    <submittedName>
        <fullName evidence="1">Uncharacterized protein</fullName>
    </submittedName>
</protein>
<name>A0A239E8N8_9FLAO</name>